<comment type="caution">
    <text evidence="3">The sequence shown here is derived from an EMBL/GenBank/DDBJ whole genome shotgun (WGS) entry which is preliminary data.</text>
</comment>
<evidence type="ECO:0000313" key="4">
    <source>
        <dbReference type="Proteomes" id="UP001285441"/>
    </source>
</evidence>
<keyword evidence="2" id="KW-0472">Membrane</keyword>
<evidence type="ECO:0000256" key="1">
    <source>
        <dbReference type="SAM" id="MobiDB-lite"/>
    </source>
</evidence>
<feature type="transmembrane region" description="Helical" evidence="2">
    <location>
        <begin position="20"/>
        <end position="41"/>
    </location>
</feature>
<organism evidence="3 4">
    <name type="scientific">Podospora didyma</name>
    <dbReference type="NCBI Taxonomy" id="330526"/>
    <lineage>
        <taxon>Eukaryota</taxon>
        <taxon>Fungi</taxon>
        <taxon>Dikarya</taxon>
        <taxon>Ascomycota</taxon>
        <taxon>Pezizomycotina</taxon>
        <taxon>Sordariomycetes</taxon>
        <taxon>Sordariomycetidae</taxon>
        <taxon>Sordariales</taxon>
        <taxon>Podosporaceae</taxon>
        <taxon>Podospora</taxon>
    </lineage>
</organism>
<evidence type="ECO:0000313" key="3">
    <source>
        <dbReference type="EMBL" id="KAK3378088.1"/>
    </source>
</evidence>
<sequence>MSSEFGPPSLNAPLFASNKPWLWALIPVGLVVIFGGLALWLHTQRRRAEAQRQREEAERLPYHAQNRDPRVAAAASAHLLPPPMSFASSVSSSPGPPPPPAVLGAPGTRWVRFNAASTRAREEGLNELGEAPPPYEPKKSDVNLPASGGSFISPRDLKHPPPATPAREDDDDVLRSANAAPHRERRSGEEGREKGLN</sequence>
<proteinExistence type="predicted"/>
<keyword evidence="2" id="KW-1133">Transmembrane helix</keyword>
<gene>
    <name evidence="3" type="ORF">B0H63DRAFT_451902</name>
</gene>
<evidence type="ECO:0000256" key="2">
    <source>
        <dbReference type="SAM" id="Phobius"/>
    </source>
</evidence>
<protein>
    <submittedName>
        <fullName evidence="3">Uncharacterized protein</fullName>
    </submittedName>
</protein>
<feature type="region of interest" description="Disordered" evidence="1">
    <location>
        <begin position="85"/>
        <end position="107"/>
    </location>
</feature>
<feature type="region of interest" description="Disordered" evidence="1">
    <location>
        <begin position="121"/>
        <end position="197"/>
    </location>
</feature>
<keyword evidence="2" id="KW-0812">Transmembrane</keyword>
<accession>A0AAE0NCA4</accession>
<feature type="compositionally biased region" description="Basic and acidic residues" evidence="1">
    <location>
        <begin position="186"/>
        <end position="197"/>
    </location>
</feature>
<dbReference type="AlphaFoldDB" id="A0AAE0NCA4"/>
<dbReference type="EMBL" id="JAULSW010000006">
    <property type="protein sequence ID" value="KAK3378088.1"/>
    <property type="molecule type" value="Genomic_DNA"/>
</dbReference>
<dbReference type="Proteomes" id="UP001285441">
    <property type="component" value="Unassembled WGS sequence"/>
</dbReference>
<reference evidence="3" key="1">
    <citation type="journal article" date="2023" name="Mol. Phylogenet. Evol.">
        <title>Genome-scale phylogeny and comparative genomics of the fungal order Sordariales.</title>
        <authorList>
            <person name="Hensen N."/>
            <person name="Bonometti L."/>
            <person name="Westerberg I."/>
            <person name="Brannstrom I.O."/>
            <person name="Guillou S."/>
            <person name="Cros-Aarteil S."/>
            <person name="Calhoun S."/>
            <person name="Haridas S."/>
            <person name="Kuo A."/>
            <person name="Mondo S."/>
            <person name="Pangilinan J."/>
            <person name="Riley R."/>
            <person name="LaButti K."/>
            <person name="Andreopoulos B."/>
            <person name="Lipzen A."/>
            <person name="Chen C."/>
            <person name="Yan M."/>
            <person name="Daum C."/>
            <person name="Ng V."/>
            <person name="Clum A."/>
            <person name="Steindorff A."/>
            <person name="Ohm R.A."/>
            <person name="Martin F."/>
            <person name="Silar P."/>
            <person name="Natvig D.O."/>
            <person name="Lalanne C."/>
            <person name="Gautier V."/>
            <person name="Ament-Velasquez S.L."/>
            <person name="Kruys A."/>
            <person name="Hutchinson M.I."/>
            <person name="Powell A.J."/>
            <person name="Barry K."/>
            <person name="Miller A.N."/>
            <person name="Grigoriev I.V."/>
            <person name="Debuchy R."/>
            <person name="Gladieux P."/>
            <person name="Hiltunen Thoren M."/>
            <person name="Johannesson H."/>
        </authorList>
    </citation>
    <scope>NUCLEOTIDE SEQUENCE</scope>
    <source>
        <strain evidence="3">CBS 232.78</strain>
    </source>
</reference>
<reference evidence="3" key="2">
    <citation type="submission" date="2023-06" db="EMBL/GenBank/DDBJ databases">
        <authorList>
            <consortium name="Lawrence Berkeley National Laboratory"/>
            <person name="Haridas S."/>
            <person name="Hensen N."/>
            <person name="Bonometti L."/>
            <person name="Westerberg I."/>
            <person name="Brannstrom I.O."/>
            <person name="Guillou S."/>
            <person name="Cros-Aarteil S."/>
            <person name="Calhoun S."/>
            <person name="Kuo A."/>
            <person name="Mondo S."/>
            <person name="Pangilinan J."/>
            <person name="Riley R."/>
            <person name="LaButti K."/>
            <person name="Andreopoulos B."/>
            <person name="Lipzen A."/>
            <person name="Chen C."/>
            <person name="Yanf M."/>
            <person name="Daum C."/>
            <person name="Ng V."/>
            <person name="Clum A."/>
            <person name="Steindorff A."/>
            <person name="Ohm R."/>
            <person name="Martin F."/>
            <person name="Silar P."/>
            <person name="Natvig D."/>
            <person name="Lalanne C."/>
            <person name="Gautier V."/>
            <person name="Ament-velasquez S.L."/>
            <person name="Kruys A."/>
            <person name="Hutchinson M.I."/>
            <person name="Powell A.J."/>
            <person name="Barry K."/>
            <person name="Miller A.N."/>
            <person name="Grigoriev I.V."/>
            <person name="Debuchy R."/>
            <person name="Gladieux P."/>
            <person name="Thoren M.H."/>
            <person name="Johannesson H."/>
        </authorList>
    </citation>
    <scope>NUCLEOTIDE SEQUENCE</scope>
    <source>
        <strain evidence="3">CBS 232.78</strain>
    </source>
</reference>
<keyword evidence="4" id="KW-1185">Reference proteome</keyword>
<name>A0AAE0NCA4_9PEZI</name>